<feature type="domain" description="CD-NTase-associated protein 12/Pycsar effector protein TIR" evidence="1">
    <location>
        <begin position="130"/>
        <end position="241"/>
    </location>
</feature>
<protein>
    <submittedName>
        <fullName evidence="2">Predicted nucleotide-binding protein containing TIR-like domain-containing protein</fullName>
    </submittedName>
</protein>
<dbReference type="GO" id="GO:0050135">
    <property type="term" value="F:NADP+ nucleosidase activity"/>
    <property type="evidence" value="ECO:0007669"/>
    <property type="project" value="InterPro"/>
</dbReference>
<gene>
    <name evidence="2" type="ORF">SAMN02746098_00331</name>
</gene>
<dbReference type="Pfam" id="PF10137">
    <property type="entry name" value="CAP12-PCTIR_TIR"/>
    <property type="match status" value="1"/>
</dbReference>
<evidence type="ECO:0000313" key="2">
    <source>
        <dbReference type="EMBL" id="SHH16207.1"/>
    </source>
</evidence>
<evidence type="ECO:0000259" key="1">
    <source>
        <dbReference type="Pfam" id="PF10137"/>
    </source>
</evidence>
<sequence>MNAFEELELHVNALVSVVDSDPAFFSAVNHYVKQFQKTLSNSTVLPAQSDFQLLTRKIDEFYESWRPTHTPGVMYFSPQQISDSDPTVKEIKELVTRMGNMEQSDFEALFPIQQRRQQIVPDTKSTSPCIFVGHGRSKLWARARLFLQDELGLPTVSYESESHAGESIVPVLERMLIQASFAILILTAEDETADGTKRARQNVIHEAGLFQGRLGFKKAILLKQEGIENFTNVDGLQYIGFHGDQIEQAFYDLTRVLKREGEIS</sequence>
<dbReference type="InterPro" id="IPR019302">
    <property type="entry name" value="CAP12/PCTIR_TIR_dom"/>
</dbReference>
<keyword evidence="3" id="KW-1185">Reference proteome</keyword>
<dbReference type="EMBL" id="FQXJ01000003">
    <property type="protein sequence ID" value="SHH16207.1"/>
    <property type="molecule type" value="Genomic_DNA"/>
</dbReference>
<dbReference type="AlphaFoldDB" id="A0A1M5QPZ8"/>
<organism evidence="2 3">
    <name type="scientific">Desulfosporosinus lacus DSM 15449</name>
    <dbReference type="NCBI Taxonomy" id="1121420"/>
    <lineage>
        <taxon>Bacteria</taxon>
        <taxon>Bacillati</taxon>
        <taxon>Bacillota</taxon>
        <taxon>Clostridia</taxon>
        <taxon>Eubacteriales</taxon>
        <taxon>Desulfitobacteriaceae</taxon>
        <taxon>Desulfosporosinus</taxon>
    </lineage>
</organism>
<evidence type="ECO:0000313" key="3">
    <source>
        <dbReference type="Proteomes" id="UP000183954"/>
    </source>
</evidence>
<name>A0A1M5QPZ8_9FIRM</name>
<dbReference type="RefSeq" id="WP_073027345.1">
    <property type="nucleotide sequence ID" value="NZ_FQXJ01000003.1"/>
</dbReference>
<dbReference type="Proteomes" id="UP000183954">
    <property type="component" value="Unassembled WGS sequence"/>
</dbReference>
<accession>A0A1M5QPZ8</accession>
<reference evidence="3" key="1">
    <citation type="submission" date="2016-11" db="EMBL/GenBank/DDBJ databases">
        <authorList>
            <person name="Varghese N."/>
            <person name="Submissions S."/>
        </authorList>
    </citation>
    <scope>NUCLEOTIDE SEQUENCE [LARGE SCALE GENOMIC DNA]</scope>
    <source>
        <strain evidence="3">DSM 15449</strain>
    </source>
</reference>
<dbReference type="STRING" id="1121420.SAMN02746098_00331"/>
<dbReference type="OrthoDB" id="5497289at2"/>
<proteinExistence type="predicted"/>